<dbReference type="PROSITE" id="PS50005">
    <property type="entry name" value="TPR"/>
    <property type="match status" value="1"/>
</dbReference>
<evidence type="ECO:0000256" key="3">
    <source>
        <dbReference type="PROSITE-ProRule" id="PRU00339"/>
    </source>
</evidence>
<dbReference type="RefSeq" id="WP_214418385.1">
    <property type="nucleotide sequence ID" value="NZ_CP075546.1"/>
</dbReference>
<keyword evidence="1" id="KW-0677">Repeat</keyword>
<dbReference type="PANTHER" id="PTHR44943">
    <property type="entry name" value="CELLULOSE SYNTHASE OPERON PROTEIN C"/>
    <property type="match status" value="1"/>
</dbReference>
<dbReference type="Gene3D" id="1.25.40.10">
    <property type="entry name" value="Tetratricopeptide repeat domain"/>
    <property type="match status" value="1"/>
</dbReference>
<evidence type="ECO:0000256" key="1">
    <source>
        <dbReference type="ARBA" id="ARBA00022737"/>
    </source>
</evidence>
<dbReference type="InterPro" id="IPR051685">
    <property type="entry name" value="Ycf3/AcsC/BcsC/TPR_MFPF"/>
</dbReference>
<dbReference type="AlphaFoldDB" id="A0A8E7AVL2"/>
<dbReference type="PANTHER" id="PTHR44943:SF8">
    <property type="entry name" value="TPR REPEAT-CONTAINING PROTEIN MJ0263"/>
    <property type="match status" value="1"/>
</dbReference>
<feature type="repeat" description="TPR" evidence="3">
    <location>
        <begin position="106"/>
        <end position="139"/>
    </location>
</feature>
<evidence type="ECO:0000256" key="2">
    <source>
        <dbReference type="ARBA" id="ARBA00022803"/>
    </source>
</evidence>
<dbReference type="InterPro" id="IPR019734">
    <property type="entry name" value="TPR_rpt"/>
</dbReference>
<evidence type="ECO:0000313" key="6">
    <source>
        <dbReference type="Proteomes" id="UP000680656"/>
    </source>
</evidence>
<sequence>MKNRIQKAQVIFLFSTIIFTGFLTSPVIAGLEGPVVDAISYYNQAVDAASEGSIDEALILINKSLEIQPDFYLAQVTKASLYSQTGRHSQAEIILNEAEKTHPDNVYVLTAKASLYLETGQYKKAIEVAENALAIDPSLIETWIIKGTAHGGLGQYGEELNASSQALLIDPKNKDALSNYEFAQKGLMLNQSNSNPMKAEKSSLSLSVLFAGVLSAVALQVLFRK</sequence>
<keyword evidence="4" id="KW-0812">Transmembrane</keyword>
<keyword evidence="6" id="KW-1185">Reference proteome</keyword>
<organism evidence="5 6">
    <name type="scientific">Methanospirillum purgamenti</name>
    <dbReference type="NCBI Taxonomy" id="2834276"/>
    <lineage>
        <taxon>Archaea</taxon>
        <taxon>Methanobacteriati</taxon>
        <taxon>Methanobacteriota</taxon>
        <taxon>Stenosarchaea group</taxon>
        <taxon>Methanomicrobia</taxon>
        <taxon>Methanomicrobiales</taxon>
        <taxon>Methanospirillaceae</taxon>
        <taxon>Methanospirillum</taxon>
    </lineage>
</organism>
<dbReference type="SMART" id="SM00028">
    <property type="entry name" value="TPR"/>
    <property type="match status" value="4"/>
</dbReference>
<dbReference type="Pfam" id="PF14559">
    <property type="entry name" value="TPR_19"/>
    <property type="match status" value="1"/>
</dbReference>
<gene>
    <name evidence="5" type="ORF">KHC33_09295</name>
</gene>
<dbReference type="EMBL" id="CP075546">
    <property type="protein sequence ID" value="QVV87565.1"/>
    <property type="molecule type" value="Genomic_DNA"/>
</dbReference>
<reference evidence="5 6" key="1">
    <citation type="submission" date="2021-05" db="EMBL/GenBank/DDBJ databases">
        <title>A novel Methanospirillum isolate from a pyrite-forming mixed culture.</title>
        <authorList>
            <person name="Bunk B."/>
            <person name="Sproer C."/>
            <person name="Spring S."/>
            <person name="Pester M."/>
        </authorList>
    </citation>
    <scope>NUCLEOTIDE SEQUENCE [LARGE SCALE GENOMIC DNA]</scope>
    <source>
        <strain evidence="5 6">J.3.6.1-F.2.7.3</strain>
    </source>
</reference>
<feature type="transmembrane region" description="Helical" evidence="4">
    <location>
        <begin position="204"/>
        <end position="223"/>
    </location>
</feature>
<keyword evidence="2 3" id="KW-0802">TPR repeat</keyword>
<keyword evidence="4" id="KW-0472">Membrane</keyword>
<accession>A0A8E7AVL2</accession>
<keyword evidence="4" id="KW-1133">Transmembrane helix</keyword>
<evidence type="ECO:0000256" key="4">
    <source>
        <dbReference type="SAM" id="Phobius"/>
    </source>
</evidence>
<protein>
    <submittedName>
        <fullName evidence="5">Tetratricopeptide repeat protein</fullName>
    </submittedName>
</protein>
<proteinExistence type="predicted"/>
<name>A0A8E7AVL2_9EURY</name>
<dbReference type="GeneID" id="65097377"/>
<evidence type="ECO:0000313" key="5">
    <source>
        <dbReference type="EMBL" id="QVV87565.1"/>
    </source>
</evidence>
<dbReference type="SUPFAM" id="SSF48452">
    <property type="entry name" value="TPR-like"/>
    <property type="match status" value="1"/>
</dbReference>
<dbReference type="KEGG" id="mrtj:KHC33_09295"/>
<dbReference type="Proteomes" id="UP000680656">
    <property type="component" value="Chromosome"/>
</dbReference>
<dbReference type="InterPro" id="IPR011990">
    <property type="entry name" value="TPR-like_helical_dom_sf"/>
</dbReference>